<protein>
    <submittedName>
        <fullName evidence="1">Uncharacterized protein</fullName>
    </submittedName>
</protein>
<name>A0A8R1WGH8_BOMMO</name>
<dbReference type="PANTHER" id="PTHR16356">
    <property type="entry name" value="TRANSMEMBRANE AND COILED-COIL DOMAIN-CONTAINING PROTEIN 6 TMCO6"/>
    <property type="match status" value="1"/>
</dbReference>
<dbReference type="AlphaFoldDB" id="A0A8R1WGH8"/>
<dbReference type="PANTHER" id="PTHR16356:SF1">
    <property type="entry name" value="TRANSMEMBRANE AND COILED-COIL DOMAIN-CONTAINING PROTEIN 6"/>
    <property type="match status" value="1"/>
</dbReference>
<dbReference type="SUPFAM" id="SSF48371">
    <property type="entry name" value="ARM repeat"/>
    <property type="match status" value="1"/>
</dbReference>
<dbReference type="GeneID" id="101746754"/>
<dbReference type="InterPro" id="IPR011989">
    <property type="entry name" value="ARM-like"/>
</dbReference>
<dbReference type="EnsemblMetazoa" id="XM_004925320.4">
    <property type="protein sequence ID" value="XP_004925377.2"/>
    <property type="gene ID" value="LOC101746754"/>
</dbReference>
<reference evidence="2" key="1">
    <citation type="journal article" date="2008" name="Insect Biochem. Mol. Biol.">
        <title>The genome of a lepidopteran model insect, the silkworm Bombyx mori.</title>
        <authorList>
            <consortium name="International Silkworm Genome Consortium"/>
        </authorList>
    </citation>
    <scope>NUCLEOTIDE SEQUENCE [LARGE SCALE GENOMIC DNA]</scope>
    <source>
        <strain evidence="2">p50T</strain>
    </source>
</reference>
<organism evidence="1 2">
    <name type="scientific">Bombyx mori</name>
    <name type="common">Silk moth</name>
    <dbReference type="NCBI Taxonomy" id="7091"/>
    <lineage>
        <taxon>Eukaryota</taxon>
        <taxon>Metazoa</taxon>
        <taxon>Ecdysozoa</taxon>
        <taxon>Arthropoda</taxon>
        <taxon>Hexapoda</taxon>
        <taxon>Insecta</taxon>
        <taxon>Pterygota</taxon>
        <taxon>Neoptera</taxon>
        <taxon>Endopterygota</taxon>
        <taxon>Lepidoptera</taxon>
        <taxon>Glossata</taxon>
        <taxon>Ditrysia</taxon>
        <taxon>Bombycoidea</taxon>
        <taxon>Bombycidae</taxon>
        <taxon>Bombycinae</taxon>
        <taxon>Bombyx</taxon>
    </lineage>
</organism>
<sequence length="332" mass="37175">MEDETVQFLRQTNRNQLLLHRRKLRDEESDSRRSNFSISSENIKDIVNILKTKTSISVTELSALKNMLNDDRKTMELVLSVNGALRGLIRELTGNDIAKQCQAAGCICNLALGDSRAGVAVTKSAGPYLIAALDNLTTELAVTCAWTIGNLAGSGPRACDLLVSQGAVSKLAGLLSHSTQDVRDAGLEALVHFVYTVEDLKSDHLDRIVVAVQKLDLSEQTSQILFYLSCQEDFTASLLAEEYILKIINIVVEKIEHSLNKENEQFIFLTRTLANMCDKSVYTLILNMLMERNLCCQMKKMLQCEHAEIILWLLGNMFNICGEHLFFMELLR</sequence>
<evidence type="ECO:0000313" key="1">
    <source>
        <dbReference type="EnsemblMetazoa" id="XP_004925377.2"/>
    </source>
</evidence>
<proteinExistence type="predicted"/>
<accession>A0A8R1WGH8</accession>
<keyword evidence="2" id="KW-1185">Reference proteome</keyword>
<dbReference type="Gene3D" id="1.25.10.10">
    <property type="entry name" value="Leucine-rich Repeat Variant"/>
    <property type="match status" value="1"/>
</dbReference>
<dbReference type="RefSeq" id="XP_004925377.2">
    <property type="nucleotide sequence ID" value="XM_004925320.5"/>
</dbReference>
<evidence type="ECO:0000313" key="2">
    <source>
        <dbReference type="Proteomes" id="UP000005204"/>
    </source>
</evidence>
<dbReference type="Proteomes" id="UP000005204">
    <property type="component" value="Unassembled WGS sequence"/>
</dbReference>
<dbReference type="KEGG" id="bmor:101746754"/>
<dbReference type="InterPro" id="IPR016024">
    <property type="entry name" value="ARM-type_fold"/>
</dbReference>
<reference evidence="1" key="2">
    <citation type="submission" date="2022-06" db="UniProtKB">
        <authorList>
            <consortium name="EnsemblMetazoa"/>
        </authorList>
    </citation>
    <scope>IDENTIFICATION</scope>
    <source>
        <strain evidence="1">p50T (Dazao)</strain>
    </source>
</reference>